<keyword evidence="2" id="KW-1185">Reference proteome</keyword>
<sequence length="278" mass="31532">MSREWKKKPAPTEQYVKMDVCLCLRSFVVRVQGTLFELVISQALHGCKLYGLSGGCAMQIECTLTHGGGVSRGNVSVEERLLGRGHEFMHEHERGAMLAYLPPWALGFMAQWWERGGGESRIPRLKPAVVVLKLFLYNLRLLCDPSRPFWAYVSCRLSSPNCDFMGRWFQAATQHDNQTHQILDCQLGPTNWRSKVQGCHSRTSGIKVYDLHGLQRLTEAAMNYDLRCSARLTELSMLSQATEFTGWWLKTNTMPDLDSWGCIVPVFNNGAWCLNKAI</sequence>
<dbReference type="OrthoDB" id="10639834at2759"/>
<organism evidence="1 2">
    <name type="scientific">Mollisia scopiformis</name>
    <name type="common">Conifer needle endophyte fungus</name>
    <name type="synonym">Phialocephala scopiformis</name>
    <dbReference type="NCBI Taxonomy" id="149040"/>
    <lineage>
        <taxon>Eukaryota</taxon>
        <taxon>Fungi</taxon>
        <taxon>Dikarya</taxon>
        <taxon>Ascomycota</taxon>
        <taxon>Pezizomycotina</taxon>
        <taxon>Leotiomycetes</taxon>
        <taxon>Helotiales</taxon>
        <taxon>Mollisiaceae</taxon>
        <taxon>Mollisia</taxon>
    </lineage>
</organism>
<evidence type="ECO:0000313" key="1">
    <source>
        <dbReference type="EMBL" id="KUJ08450.1"/>
    </source>
</evidence>
<dbReference type="Proteomes" id="UP000070700">
    <property type="component" value="Unassembled WGS sequence"/>
</dbReference>
<accession>A0A132B7R8</accession>
<protein>
    <submittedName>
        <fullName evidence="1">Uncharacterized protein</fullName>
    </submittedName>
</protein>
<reference evidence="1 2" key="1">
    <citation type="submission" date="2015-10" db="EMBL/GenBank/DDBJ databases">
        <title>Full genome of DAOMC 229536 Phialocephala scopiformis, a fungal endophyte of spruce producing the potent anti-insectan compound rugulosin.</title>
        <authorList>
            <consortium name="DOE Joint Genome Institute"/>
            <person name="Walker A.K."/>
            <person name="Frasz S.L."/>
            <person name="Seifert K.A."/>
            <person name="Miller J.D."/>
            <person name="Mondo S.J."/>
            <person name="Labutti K."/>
            <person name="Lipzen A."/>
            <person name="Dockter R."/>
            <person name="Kennedy M."/>
            <person name="Grigoriev I.V."/>
            <person name="Spatafora J.W."/>
        </authorList>
    </citation>
    <scope>NUCLEOTIDE SEQUENCE [LARGE SCALE GENOMIC DNA]</scope>
    <source>
        <strain evidence="1 2">CBS 120377</strain>
    </source>
</reference>
<proteinExistence type="predicted"/>
<dbReference type="RefSeq" id="XP_018062805.1">
    <property type="nucleotide sequence ID" value="XM_018213639.1"/>
</dbReference>
<name>A0A132B7R8_MOLSC</name>
<evidence type="ECO:0000313" key="2">
    <source>
        <dbReference type="Proteomes" id="UP000070700"/>
    </source>
</evidence>
<dbReference type="EMBL" id="KQ947435">
    <property type="protein sequence ID" value="KUJ08450.1"/>
    <property type="molecule type" value="Genomic_DNA"/>
</dbReference>
<dbReference type="InParanoid" id="A0A132B7R8"/>
<gene>
    <name evidence="1" type="ORF">LY89DRAFT_676867</name>
</gene>
<dbReference type="AlphaFoldDB" id="A0A132B7R8"/>
<dbReference type="KEGG" id="psco:LY89DRAFT_676867"/>
<dbReference type="GeneID" id="28823365"/>